<keyword evidence="2" id="KW-1185">Reference proteome</keyword>
<sequence>MSRRREAEELRRAIYLSKQTNISPTTSSDAEDSCSPPQRLLRSSSGGKGTFDPMKAPPCKVSEDVMSRAQGKITRNAIPYRNQCKEIKRLQHRQKRSYLFEQGDGGLGTPVDYGEREISCVLRCESKSCNSQSNTKKGSSAPQVEWSPSNEWQRVPKVNSSMEDGTFFNRTARLASDYMKKGIEGSRDSCEHSPSWSKGGSDLEQTDNPAKSIFREKQVLSRGVGQFHLERPPSNDRLSQANIWLCSQTRSYEEGSRPSFAQSSRSATSTSAASAEEKMLSMDKGKSLFVSDP</sequence>
<organism evidence="1 2">
    <name type="scientific">Violaceomyces palustris</name>
    <dbReference type="NCBI Taxonomy" id="1673888"/>
    <lineage>
        <taxon>Eukaryota</taxon>
        <taxon>Fungi</taxon>
        <taxon>Dikarya</taxon>
        <taxon>Basidiomycota</taxon>
        <taxon>Ustilaginomycotina</taxon>
        <taxon>Ustilaginomycetes</taxon>
        <taxon>Violaceomycetales</taxon>
        <taxon>Violaceomycetaceae</taxon>
        <taxon>Violaceomyces</taxon>
    </lineage>
</organism>
<dbReference type="EMBL" id="KZ819708">
    <property type="protein sequence ID" value="PWN53827.1"/>
    <property type="molecule type" value="Genomic_DNA"/>
</dbReference>
<proteinExistence type="predicted"/>
<evidence type="ECO:0000313" key="2">
    <source>
        <dbReference type="Proteomes" id="UP000245626"/>
    </source>
</evidence>
<evidence type="ECO:0000313" key="1">
    <source>
        <dbReference type="EMBL" id="PWN53827.1"/>
    </source>
</evidence>
<name>A0ACD0P739_9BASI</name>
<reference evidence="1 2" key="1">
    <citation type="journal article" date="2018" name="Mol. Biol. Evol.">
        <title>Broad Genomic Sampling Reveals a Smut Pathogenic Ancestry of the Fungal Clade Ustilaginomycotina.</title>
        <authorList>
            <person name="Kijpornyongpan T."/>
            <person name="Mondo S.J."/>
            <person name="Barry K."/>
            <person name="Sandor L."/>
            <person name="Lee J."/>
            <person name="Lipzen A."/>
            <person name="Pangilinan J."/>
            <person name="LaButti K."/>
            <person name="Hainaut M."/>
            <person name="Henrissat B."/>
            <person name="Grigoriev I.V."/>
            <person name="Spatafora J.W."/>
            <person name="Aime M.C."/>
        </authorList>
    </citation>
    <scope>NUCLEOTIDE SEQUENCE [LARGE SCALE GENOMIC DNA]</scope>
    <source>
        <strain evidence="1 2">SA 807</strain>
    </source>
</reference>
<accession>A0ACD0P739</accession>
<gene>
    <name evidence="1" type="ORF">IE53DRAFT_359705</name>
</gene>
<protein>
    <submittedName>
        <fullName evidence="1">Uncharacterized protein</fullName>
    </submittedName>
</protein>
<dbReference type="Proteomes" id="UP000245626">
    <property type="component" value="Unassembled WGS sequence"/>
</dbReference>